<organism evidence="1">
    <name type="scientific">Lepeophtheirus salmonis</name>
    <name type="common">Salmon louse</name>
    <name type="synonym">Caligus salmonis</name>
    <dbReference type="NCBI Taxonomy" id="72036"/>
    <lineage>
        <taxon>Eukaryota</taxon>
        <taxon>Metazoa</taxon>
        <taxon>Ecdysozoa</taxon>
        <taxon>Arthropoda</taxon>
        <taxon>Crustacea</taxon>
        <taxon>Multicrustacea</taxon>
        <taxon>Hexanauplia</taxon>
        <taxon>Copepoda</taxon>
        <taxon>Siphonostomatoida</taxon>
        <taxon>Caligidae</taxon>
        <taxon>Lepeophtheirus</taxon>
    </lineage>
</organism>
<feature type="non-terminal residue" evidence="1">
    <location>
        <position position="1"/>
    </location>
</feature>
<reference evidence="1" key="1">
    <citation type="submission" date="2014-05" db="EMBL/GenBank/DDBJ databases">
        <authorList>
            <person name="Chronopoulou M."/>
        </authorList>
    </citation>
    <scope>NUCLEOTIDE SEQUENCE</scope>
    <source>
        <tissue evidence="1">Whole organism</tissue>
    </source>
</reference>
<accession>A0A0K2TI80</accession>
<evidence type="ECO:0000313" key="1">
    <source>
        <dbReference type="EMBL" id="CDW25753.1"/>
    </source>
</evidence>
<dbReference type="EMBL" id="HACA01008392">
    <property type="protein sequence ID" value="CDW25753.1"/>
    <property type="molecule type" value="Transcribed_RNA"/>
</dbReference>
<dbReference type="AlphaFoldDB" id="A0A0K2TI80"/>
<protein>
    <submittedName>
        <fullName evidence="1">Uncharacterized protein</fullName>
    </submittedName>
</protein>
<name>A0A0K2TI80_LEPSM</name>
<proteinExistence type="predicted"/>
<sequence length="49" mass="5817">VSNLSFENMRTIVFISKSLFYFHPMTSSKKEKERYLIDLLCLPFKSLVD</sequence>